<protein>
    <submittedName>
        <fullName evidence="1">Uncharacterized protein</fullName>
    </submittedName>
</protein>
<evidence type="ECO:0000313" key="2">
    <source>
        <dbReference type="Proteomes" id="UP000551878"/>
    </source>
</evidence>
<dbReference type="Proteomes" id="UP000551878">
    <property type="component" value="Unassembled WGS sequence"/>
</dbReference>
<reference evidence="1 2" key="1">
    <citation type="submission" date="2020-08" db="EMBL/GenBank/DDBJ databases">
        <title>Genomic Encyclopedia of Type Strains, Phase IV (KMG-IV): sequencing the most valuable type-strain genomes for metagenomic binning, comparative biology and taxonomic classification.</title>
        <authorList>
            <person name="Goeker M."/>
        </authorList>
    </citation>
    <scope>NUCLEOTIDE SEQUENCE [LARGE SCALE GENOMIC DNA]</scope>
    <source>
        <strain evidence="1 2">DSM 24696</strain>
    </source>
</reference>
<dbReference type="AlphaFoldDB" id="A0A840QQD6"/>
<dbReference type="RefSeq" id="WP_184664018.1">
    <property type="nucleotide sequence ID" value="NZ_JACHHB010000006.1"/>
</dbReference>
<dbReference type="InterPro" id="IPR058676">
    <property type="entry name" value="YuzK"/>
</dbReference>
<evidence type="ECO:0000313" key="1">
    <source>
        <dbReference type="EMBL" id="MBB5173517.1"/>
    </source>
</evidence>
<dbReference type="Pfam" id="PF26149">
    <property type="entry name" value="YuzK"/>
    <property type="match status" value="1"/>
</dbReference>
<accession>A0A840QQD6</accession>
<comment type="caution">
    <text evidence="1">The sequence shown here is derived from an EMBL/GenBank/DDBJ whole genome shotgun (WGS) entry which is preliminary data.</text>
</comment>
<dbReference type="EMBL" id="JACHHB010000006">
    <property type="protein sequence ID" value="MBB5173517.1"/>
    <property type="molecule type" value="Genomic_DNA"/>
</dbReference>
<organism evidence="1 2">
    <name type="scientific">Texcoconibacillus texcoconensis</name>
    <dbReference type="NCBI Taxonomy" id="1095777"/>
    <lineage>
        <taxon>Bacteria</taxon>
        <taxon>Bacillati</taxon>
        <taxon>Bacillota</taxon>
        <taxon>Bacilli</taxon>
        <taxon>Bacillales</taxon>
        <taxon>Bacillaceae</taxon>
        <taxon>Texcoconibacillus</taxon>
    </lineage>
</organism>
<gene>
    <name evidence="1" type="ORF">HNQ41_001704</name>
</gene>
<proteinExistence type="predicted"/>
<sequence length="70" mass="8585">MNSRKDWFIINQIETNYTGEMEKAMYQSYGFGYEEYNRNLNNRMKVEAERERNYRRSVEIVASHQNQVRP</sequence>
<name>A0A840QQD6_9BACI</name>
<keyword evidence="2" id="KW-1185">Reference proteome</keyword>